<dbReference type="EMBL" id="JAPDDS010000001">
    <property type="protein sequence ID" value="MCW1883233.1"/>
    <property type="molecule type" value="Genomic_DNA"/>
</dbReference>
<dbReference type="Proteomes" id="UP001207930">
    <property type="component" value="Unassembled WGS sequence"/>
</dbReference>
<name>A0ABT3FI34_9BACT</name>
<dbReference type="Pfam" id="PF11026">
    <property type="entry name" value="DUF2721"/>
    <property type="match status" value="1"/>
</dbReference>
<dbReference type="RefSeq" id="WP_264499195.1">
    <property type="nucleotide sequence ID" value="NZ_JAPDDS010000001.1"/>
</dbReference>
<dbReference type="InterPro" id="IPR021279">
    <property type="entry name" value="DUF2721"/>
</dbReference>
<reference evidence="2 3" key="1">
    <citation type="submission" date="2022-10" db="EMBL/GenBank/DDBJ databases">
        <title>Luteolibacter flavescens strain MCCC 1K03193, whole genome shotgun sequencing project.</title>
        <authorList>
            <person name="Zhao G."/>
            <person name="Shen L."/>
        </authorList>
    </citation>
    <scope>NUCLEOTIDE SEQUENCE [LARGE SCALE GENOMIC DNA]</scope>
    <source>
        <strain evidence="2 3">MCCC 1K03193</strain>
    </source>
</reference>
<evidence type="ECO:0000313" key="2">
    <source>
        <dbReference type="EMBL" id="MCW1883233.1"/>
    </source>
</evidence>
<proteinExistence type="predicted"/>
<sequence length="131" mass="14817">MTLEVSTPALLFPAISLLFLSFTNRFLHLAALIRQLHKDWLERGEDLLHAQISNLRRRLTLIRLMQLFGAFSLLLCVISMVAVVAEWQELGMTSFVIALVLMGCSLTCLCYEVWISGGALRILLNAVQEKR</sequence>
<gene>
    <name evidence="2" type="ORF">OKA04_00730</name>
</gene>
<accession>A0ABT3FI34</accession>
<keyword evidence="3" id="KW-1185">Reference proteome</keyword>
<evidence type="ECO:0000313" key="3">
    <source>
        <dbReference type="Proteomes" id="UP001207930"/>
    </source>
</evidence>
<organism evidence="2 3">
    <name type="scientific">Luteolibacter flavescens</name>
    <dbReference type="NCBI Taxonomy" id="1859460"/>
    <lineage>
        <taxon>Bacteria</taxon>
        <taxon>Pseudomonadati</taxon>
        <taxon>Verrucomicrobiota</taxon>
        <taxon>Verrucomicrobiia</taxon>
        <taxon>Verrucomicrobiales</taxon>
        <taxon>Verrucomicrobiaceae</taxon>
        <taxon>Luteolibacter</taxon>
    </lineage>
</organism>
<keyword evidence="1" id="KW-0472">Membrane</keyword>
<feature type="transmembrane region" description="Helical" evidence="1">
    <location>
        <begin position="91"/>
        <end position="114"/>
    </location>
</feature>
<keyword evidence="1" id="KW-0812">Transmembrane</keyword>
<keyword evidence="1" id="KW-1133">Transmembrane helix</keyword>
<evidence type="ECO:0000256" key="1">
    <source>
        <dbReference type="SAM" id="Phobius"/>
    </source>
</evidence>
<protein>
    <submittedName>
        <fullName evidence="2">DUF2721 domain-containing protein</fullName>
    </submittedName>
</protein>
<comment type="caution">
    <text evidence="2">The sequence shown here is derived from an EMBL/GenBank/DDBJ whole genome shotgun (WGS) entry which is preliminary data.</text>
</comment>
<feature type="transmembrane region" description="Helical" evidence="1">
    <location>
        <begin position="64"/>
        <end position="85"/>
    </location>
</feature>
<feature type="transmembrane region" description="Helical" evidence="1">
    <location>
        <begin position="12"/>
        <end position="33"/>
    </location>
</feature>